<dbReference type="InterPro" id="IPR011234">
    <property type="entry name" value="Fumarylacetoacetase-like_C"/>
</dbReference>
<dbReference type="Pfam" id="PF01557">
    <property type="entry name" value="FAA_hydrolase"/>
    <property type="match status" value="1"/>
</dbReference>
<gene>
    <name evidence="4" type="ORF">CUN50_04715</name>
</gene>
<dbReference type="FunFam" id="3.90.850.10:FF:000002">
    <property type="entry name" value="2-hydroxyhepta-2,4-diene-1,7-dioate isomerase"/>
    <property type="match status" value="1"/>
</dbReference>
<dbReference type="EMBL" id="PGTL01000023">
    <property type="protein sequence ID" value="PJF42305.1"/>
    <property type="molecule type" value="Genomic_DNA"/>
</dbReference>
<comment type="caution">
    <text evidence="4">The sequence shown here is derived from an EMBL/GenBank/DDBJ whole genome shotgun (WGS) entry which is preliminary data.</text>
</comment>
<reference evidence="4 5" key="1">
    <citation type="submission" date="2017-11" db="EMBL/GenBank/DDBJ databases">
        <title>Evolution of Phototrophy in the Chloroflexi Phylum Driven by Horizontal Gene Transfer.</title>
        <authorList>
            <person name="Ward L.M."/>
            <person name="Hemp J."/>
            <person name="Shih P.M."/>
            <person name="Mcglynn S.E."/>
            <person name="Fischer W."/>
        </authorList>
    </citation>
    <scope>NUCLEOTIDE SEQUENCE [LARGE SCALE GENOMIC DNA]</scope>
    <source>
        <strain evidence="4">CP1_1M</strain>
    </source>
</reference>
<dbReference type="GO" id="GO:0019752">
    <property type="term" value="P:carboxylic acid metabolic process"/>
    <property type="evidence" value="ECO:0007669"/>
    <property type="project" value="UniProtKB-ARBA"/>
</dbReference>
<evidence type="ECO:0000313" key="4">
    <source>
        <dbReference type="EMBL" id="PJF42305.1"/>
    </source>
</evidence>
<dbReference type="InterPro" id="IPR036663">
    <property type="entry name" value="Fumarylacetoacetase_C_sf"/>
</dbReference>
<keyword evidence="4" id="KW-0378">Hydrolase</keyword>
<dbReference type="GO" id="GO:0016787">
    <property type="term" value="F:hydrolase activity"/>
    <property type="evidence" value="ECO:0007669"/>
    <property type="project" value="UniProtKB-KW"/>
</dbReference>
<sequence length="282" mass="31220">MRFGTILYEGAPRLIAAADEHTPRLIEGFRDILALMDAPRTAIERAYAAGTPLPDSGWRWLPPVPNPSKIIAIGLNYADHCRETGQAVPEKPLIFAKLTSSLIGHDDVIEWDPSITNRVDYEAELAVVIGKQTRLVSEENALAQVFGYTIANDVTARDLQQSDGQWTRAKGMDTFCPLGPWLVSADEIPDPQNLAVRCTVNGELRQNSSTREMIFSVKTLISYLSRVFTLYRGDIILTGTPAGVGNAMQPPRLLSDKASVTVEIEKLGRLENICRELTFRVR</sequence>
<evidence type="ECO:0000256" key="2">
    <source>
        <dbReference type="ARBA" id="ARBA00022723"/>
    </source>
</evidence>
<name>A0A2M8PXM7_9CHLR</name>
<evidence type="ECO:0000259" key="3">
    <source>
        <dbReference type="Pfam" id="PF01557"/>
    </source>
</evidence>
<dbReference type="InterPro" id="IPR051121">
    <property type="entry name" value="FAH"/>
</dbReference>
<dbReference type="PANTHER" id="PTHR42796:SF4">
    <property type="entry name" value="FUMARYLACETOACETATE HYDROLASE DOMAIN-CONTAINING PROTEIN 2A"/>
    <property type="match status" value="1"/>
</dbReference>
<dbReference type="Gene3D" id="3.90.850.10">
    <property type="entry name" value="Fumarylacetoacetase-like, C-terminal domain"/>
    <property type="match status" value="1"/>
</dbReference>
<evidence type="ECO:0000256" key="1">
    <source>
        <dbReference type="ARBA" id="ARBA00010211"/>
    </source>
</evidence>
<accession>A0A2M8PXM7</accession>
<evidence type="ECO:0000313" key="5">
    <source>
        <dbReference type="Proteomes" id="UP000228947"/>
    </source>
</evidence>
<dbReference type="PANTHER" id="PTHR42796">
    <property type="entry name" value="FUMARYLACETOACETATE HYDROLASE DOMAIN-CONTAINING PROTEIN 2A-RELATED"/>
    <property type="match status" value="1"/>
</dbReference>
<proteinExistence type="inferred from homology"/>
<dbReference type="Proteomes" id="UP000228947">
    <property type="component" value="Unassembled WGS sequence"/>
</dbReference>
<comment type="similarity">
    <text evidence="1">Belongs to the FAH family.</text>
</comment>
<dbReference type="AlphaFoldDB" id="A0A2M8PXM7"/>
<dbReference type="SUPFAM" id="SSF56529">
    <property type="entry name" value="FAH"/>
    <property type="match status" value="1"/>
</dbReference>
<organism evidence="4 5">
    <name type="scientific">Candidatus Thermofonsia Clade 1 bacterium</name>
    <dbReference type="NCBI Taxonomy" id="2364210"/>
    <lineage>
        <taxon>Bacteria</taxon>
        <taxon>Bacillati</taxon>
        <taxon>Chloroflexota</taxon>
        <taxon>Candidatus Thermofontia</taxon>
        <taxon>Candidatus Thermofonsia Clade 1</taxon>
    </lineage>
</organism>
<dbReference type="GO" id="GO:0046872">
    <property type="term" value="F:metal ion binding"/>
    <property type="evidence" value="ECO:0007669"/>
    <property type="project" value="UniProtKB-KW"/>
</dbReference>
<dbReference type="GO" id="GO:0016853">
    <property type="term" value="F:isomerase activity"/>
    <property type="evidence" value="ECO:0007669"/>
    <property type="project" value="UniProtKB-ARBA"/>
</dbReference>
<protein>
    <submittedName>
        <fullName evidence="4">Fumarylacetoacetate hydrolase</fullName>
    </submittedName>
</protein>
<keyword evidence="2" id="KW-0479">Metal-binding</keyword>
<feature type="domain" description="Fumarylacetoacetase-like C-terminal" evidence="3">
    <location>
        <begin position="69"/>
        <end position="272"/>
    </location>
</feature>